<name>E3G2S1_ENTLS</name>
<dbReference type="STRING" id="701347.Entcl_1846"/>
<dbReference type="RefSeq" id="WP_013365843.1">
    <property type="nucleotide sequence ID" value="NC_014618.1"/>
</dbReference>
<gene>
    <name evidence="1" type="ordered locus">Entcl_1846</name>
</gene>
<dbReference type="Proteomes" id="UP000006872">
    <property type="component" value="Chromosome"/>
</dbReference>
<dbReference type="HOGENOM" id="CLU_2953326_0_0_6"/>
<organism evidence="1 2">
    <name type="scientific">Enterobacter lignolyticus (strain SCF1)</name>
    <dbReference type="NCBI Taxonomy" id="701347"/>
    <lineage>
        <taxon>Bacteria</taxon>
        <taxon>Pseudomonadati</taxon>
        <taxon>Pseudomonadota</taxon>
        <taxon>Gammaproteobacteria</taxon>
        <taxon>Enterobacterales</taxon>
        <taxon>Enterobacteriaceae</taxon>
        <taxon>Pluralibacter</taxon>
    </lineage>
</organism>
<accession>E3G2S1</accession>
<reference evidence="1 2" key="2">
    <citation type="journal article" date="2011" name="Stand. Genomic Sci.">
        <title>Complete genome sequence of 'Enterobacter lignolyticus' SCF1.</title>
        <authorList>
            <person name="Deangelis K.M."/>
            <person name="D'Haeseleer P."/>
            <person name="Chivian D."/>
            <person name="Fortney J.L."/>
            <person name="Khudyakov J."/>
            <person name="Simmons B."/>
            <person name="Woo H."/>
            <person name="Arkin A.P."/>
            <person name="Davenport K.W."/>
            <person name="Goodwin L."/>
            <person name="Chen A."/>
            <person name="Ivanova N."/>
            <person name="Kyrpides N.C."/>
            <person name="Mavromatis K."/>
            <person name="Woyke T."/>
            <person name="Hazen T.C."/>
        </authorList>
    </citation>
    <scope>NUCLEOTIDE SEQUENCE [LARGE SCALE GENOMIC DNA]</scope>
    <source>
        <strain evidence="1 2">SCF1</strain>
    </source>
</reference>
<dbReference type="AlphaFoldDB" id="E3G2S1"/>
<sequence length="59" mass="7006">MTNNNLTEEELNGLAEEMQLCANRCRHQGWEGNAREYDQIICALRELQQRRKADEQEVR</sequence>
<evidence type="ECO:0000313" key="1">
    <source>
        <dbReference type="EMBL" id="ADO48102.1"/>
    </source>
</evidence>
<reference evidence="2" key="1">
    <citation type="submission" date="2010-10" db="EMBL/GenBank/DDBJ databases">
        <title>Complete sequence of Enterobacter cloacae SCF1.</title>
        <authorList>
            <consortium name="US DOE Joint Genome Institute"/>
            <person name="Lucas S."/>
            <person name="Copeland A."/>
            <person name="Lapidus A."/>
            <person name="Cheng J.-F."/>
            <person name="Bruce D."/>
            <person name="Goodwin L."/>
            <person name="Pitluck S."/>
            <person name="Davenport K."/>
            <person name="Detter J.C."/>
            <person name="Han C."/>
            <person name="Tapia R."/>
            <person name="Land M."/>
            <person name="Hauser L."/>
            <person name="Chang Y.-J."/>
            <person name="Jeffries C."/>
            <person name="Kyrpides N."/>
            <person name="Ivanova N."/>
            <person name="Mikhailova N."/>
            <person name="DeAngelis K."/>
            <person name="Arkin A.P."/>
            <person name="Chivian D."/>
            <person name="Edwards B."/>
            <person name="Woo H."/>
            <person name="Hazen T.C."/>
            <person name="Woyke T."/>
        </authorList>
    </citation>
    <scope>NUCLEOTIDE SEQUENCE [LARGE SCALE GENOMIC DNA]</scope>
    <source>
        <strain evidence="2">SCF1</strain>
    </source>
</reference>
<keyword evidence="2" id="KW-1185">Reference proteome</keyword>
<evidence type="ECO:0000313" key="2">
    <source>
        <dbReference type="Proteomes" id="UP000006872"/>
    </source>
</evidence>
<proteinExistence type="predicted"/>
<dbReference type="EMBL" id="CP002272">
    <property type="protein sequence ID" value="ADO48102.1"/>
    <property type="molecule type" value="Genomic_DNA"/>
</dbReference>
<dbReference type="KEGG" id="esc:Entcl_1846"/>
<protein>
    <submittedName>
        <fullName evidence="1">Uncharacterized protein</fullName>
    </submittedName>
</protein>